<dbReference type="EMBL" id="HBUE01329440">
    <property type="protein sequence ID" value="CAG6592508.1"/>
    <property type="molecule type" value="Transcribed_RNA"/>
</dbReference>
<evidence type="ECO:0000313" key="2">
    <source>
        <dbReference type="EMBL" id="CAG6592508.1"/>
    </source>
</evidence>
<feature type="signal peptide" evidence="1">
    <location>
        <begin position="1"/>
        <end position="22"/>
    </location>
</feature>
<name>A0A8D8P908_CULPI</name>
<accession>A0A8D8P908</accession>
<protein>
    <submittedName>
        <fullName evidence="2">(northern house mosquito) hypothetical protein</fullName>
    </submittedName>
</protein>
<sequence>MSRFFPFLVFVILECFEPTTERFGLKHFSFFFWGLVDLGSLDIEYIDKLWSLTLNFVLARFFSHKVCVCVKGASSSFFLVTLCWFLNNSFFCFYVCCAKNNAFIALGEVG</sequence>
<keyword evidence="1" id="KW-0732">Signal</keyword>
<dbReference type="EMBL" id="HBUE01222770">
    <property type="protein sequence ID" value="CAG6540439.1"/>
    <property type="molecule type" value="Transcribed_RNA"/>
</dbReference>
<proteinExistence type="predicted"/>
<feature type="chain" id="PRO_5036261647" evidence="1">
    <location>
        <begin position="23"/>
        <end position="110"/>
    </location>
</feature>
<organism evidence="2">
    <name type="scientific">Culex pipiens</name>
    <name type="common">House mosquito</name>
    <dbReference type="NCBI Taxonomy" id="7175"/>
    <lineage>
        <taxon>Eukaryota</taxon>
        <taxon>Metazoa</taxon>
        <taxon>Ecdysozoa</taxon>
        <taxon>Arthropoda</taxon>
        <taxon>Hexapoda</taxon>
        <taxon>Insecta</taxon>
        <taxon>Pterygota</taxon>
        <taxon>Neoptera</taxon>
        <taxon>Endopterygota</taxon>
        <taxon>Diptera</taxon>
        <taxon>Nematocera</taxon>
        <taxon>Culicoidea</taxon>
        <taxon>Culicidae</taxon>
        <taxon>Culicinae</taxon>
        <taxon>Culicini</taxon>
        <taxon>Culex</taxon>
        <taxon>Culex</taxon>
    </lineage>
</organism>
<dbReference type="EMBL" id="HBUE01329438">
    <property type="protein sequence ID" value="CAG6592507.1"/>
    <property type="molecule type" value="Transcribed_RNA"/>
</dbReference>
<dbReference type="AlphaFoldDB" id="A0A8D8P908"/>
<reference evidence="2" key="1">
    <citation type="submission" date="2021-05" db="EMBL/GenBank/DDBJ databases">
        <authorList>
            <person name="Alioto T."/>
            <person name="Alioto T."/>
            <person name="Gomez Garrido J."/>
        </authorList>
    </citation>
    <scope>NUCLEOTIDE SEQUENCE</scope>
</reference>
<evidence type="ECO:0000256" key="1">
    <source>
        <dbReference type="SAM" id="SignalP"/>
    </source>
</evidence>
<dbReference type="EMBL" id="HBUE01222768">
    <property type="protein sequence ID" value="CAG6540438.1"/>
    <property type="molecule type" value="Transcribed_RNA"/>
</dbReference>